<evidence type="ECO:0000256" key="9">
    <source>
        <dbReference type="SAM" id="Phobius"/>
    </source>
</evidence>
<evidence type="ECO:0000256" key="3">
    <source>
        <dbReference type="ARBA" id="ARBA00011952"/>
    </source>
</evidence>
<keyword evidence="4 8" id="KW-0312">Gluconeogenesis</keyword>
<dbReference type="PANTHER" id="PTHR11469:SF1">
    <property type="entry name" value="GLUCOSE-6-PHOSPHATE ISOMERASE"/>
    <property type="match status" value="1"/>
</dbReference>
<dbReference type="InterPro" id="IPR035482">
    <property type="entry name" value="SIS_PGI_2"/>
</dbReference>
<reference evidence="10 11" key="1">
    <citation type="submission" date="2014-02" db="EMBL/GenBank/DDBJ databases">
        <authorList>
            <person name="Sibley D."/>
            <person name="Venepally P."/>
            <person name="Karamycheva S."/>
            <person name="Hadjithomas M."/>
            <person name="Khan A."/>
            <person name="Brunk B."/>
            <person name="Roos D."/>
            <person name="Caler E."/>
            <person name="Lorenzi H."/>
        </authorList>
    </citation>
    <scope>NUCLEOTIDE SEQUENCE [LARGE SCALE GENOMIC DNA]</scope>
    <source>
        <strain evidence="10 11">GAB2-2007-GAL-DOM2</strain>
    </source>
</reference>
<dbReference type="GO" id="GO:0004347">
    <property type="term" value="F:glucose-6-phosphate isomerase activity"/>
    <property type="evidence" value="ECO:0007669"/>
    <property type="project" value="UniProtKB-EC"/>
</dbReference>
<keyword evidence="9" id="KW-0472">Membrane</keyword>
<evidence type="ECO:0000256" key="7">
    <source>
        <dbReference type="ARBA" id="ARBA00029321"/>
    </source>
</evidence>
<organism evidence="10 11">
    <name type="scientific">Toxoplasma gondii GAB2-2007-GAL-DOM2</name>
    <dbReference type="NCBI Taxonomy" id="1130820"/>
    <lineage>
        <taxon>Eukaryota</taxon>
        <taxon>Sar</taxon>
        <taxon>Alveolata</taxon>
        <taxon>Apicomplexa</taxon>
        <taxon>Conoidasida</taxon>
        <taxon>Coccidia</taxon>
        <taxon>Eucoccidiorida</taxon>
        <taxon>Eimeriorina</taxon>
        <taxon>Sarcocystidae</taxon>
        <taxon>Toxoplasma</taxon>
    </lineage>
</organism>
<dbReference type="SUPFAM" id="SSF53697">
    <property type="entry name" value="SIS domain"/>
    <property type="match status" value="1"/>
</dbReference>
<dbReference type="VEuPathDB" id="ToxoDB:TGDOM2_283780"/>
<dbReference type="HAMAP" id="MF_00473">
    <property type="entry name" value="G6P_isomerase"/>
    <property type="match status" value="1"/>
</dbReference>
<dbReference type="Pfam" id="PF00342">
    <property type="entry name" value="PGI"/>
    <property type="match status" value="1"/>
</dbReference>
<protein>
    <recommendedName>
        <fullName evidence="3 8">Glucose-6-phosphate isomerase</fullName>
        <ecNumber evidence="3 8">5.3.1.9</ecNumber>
    </recommendedName>
</protein>
<dbReference type="InterPro" id="IPR001672">
    <property type="entry name" value="G6P_Isomerase"/>
</dbReference>
<sequence>MGARAFRGGRRPSMREVSCATVHCARAVCLAATRCRFSRTRGRCRVPLKLAVCALFFFSEVLLTFHFFYRATGAFDGNREDLDDFLHRSFFATDSFRRMAPTQLEQCASHGKLLQEKKKLEKLHLRDLLKDEARNDLLIRSTDQGVYLDFSRQKITLETLQHLVNLAHERQVPAMVKRMFSGEKINQTENRAVLHVALRMPEGSEPVHVDGKNVLDEVHAVLRRIRVFSEKVRSGEIRGHTGKKLVNVISIGIGGSYLGTEFVHLALAAEGYAAEKAHGRQIHFLANVDPVDVWLAERGFDPEETLVVVISKTFTTAETMMNARSVRDWYLHHYKGDERALGAHFCAVSTNLDGTSKFGIQSDRVFGFWDWVGGRYSVTSAVGILPLALQYGYDVAQEFLNGAHAMDVHFKTAELADNLPMLMGLISVWNATFFGYSNVAVLPYAQALLRFPAHIQQLTMESNGKRVTMDGKTLDFDVGEIFFGEPGTNGQHSFYQLIHQGRVIPAEFIGFCKSQRAIKLKEEPVSNHDELMSNFFAQPDALAFGKTPEELRKEGIPEKLVPHKTFPGDRPSCMLLFPEISPFHIGQLLALYEHRVAVEGWLWGINSFDQWGVELGKVLAKGVRGILQKRREGKAPHESGQSELCSSTRKILEHYVQQSKA</sequence>
<comment type="caution">
    <text evidence="10">The sequence shown here is derived from an EMBL/GenBank/DDBJ whole genome shotgun (WGS) entry which is preliminary data.</text>
</comment>
<feature type="transmembrane region" description="Helical" evidence="9">
    <location>
        <begin position="46"/>
        <end position="69"/>
    </location>
</feature>
<evidence type="ECO:0000313" key="11">
    <source>
        <dbReference type="Proteomes" id="UP000028837"/>
    </source>
</evidence>
<dbReference type="GO" id="GO:0051156">
    <property type="term" value="P:glucose 6-phosphate metabolic process"/>
    <property type="evidence" value="ECO:0007669"/>
    <property type="project" value="TreeGrafter"/>
</dbReference>
<accession>A0A086JDC8</accession>
<comment type="pathway">
    <text evidence="1 8">Carbohydrate degradation; glycolysis; D-glyceraldehyde 3-phosphate and glycerone phosphate from D-glucose: step 2/4.</text>
</comment>
<dbReference type="EC" id="5.3.1.9" evidence="3 8"/>
<dbReference type="EMBL" id="AHZU02001664">
    <property type="protein sequence ID" value="KFG30146.1"/>
    <property type="molecule type" value="Genomic_DNA"/>
</dbReference>
<keyword evidence="6 8" id="KW-0413">Isomerase</keyword>
<evidence type="ECO:0000256" key="5">
    <source>
        <dbReference type="ARBA" id="ARBA00023152"/>
    </source>
</evidence>
<dbReference type="Gene3D" id="3.40.50.10490">
    <property type="entry name" value="Glucose-6-phosphate isomerase like protein, domain 1"/>
    <property type="match status" value="2"/>
</dbReference>
<dbReference type="InterPro" id="IPR023096">
    <property type="entry name" value="G6P_Isomerase_C"/>
</dbReference>
<keyword evidence="9" id="KW-1133">Transmembrane helix</keyword>
<dbReference type="PRINTS" id="PR00662">
    <property type="entry name" value="G6PISOMERASE"/>
</dbReference>
<gene>
    <name evidence="10" type="ORF">TGDOM2_283780</name>
</gene>
<dbReference type="PANTHER" id="PTHR11469">
    <property type="entry name" value="GLUCOSE-6-PHOSPHATE ISOMERASE"/>
    <property type="match status" value="1"/>
</dbReference>
<dbReference type="CDD" id="cd05015">
    <property type="entry name" value="SIS_PGI_1"/>
    <property type="match status" value="1"/>
</dbReference>
<dbReference type="NCBIfam" id="NF001211">
    <property type="entry name" value="PRK00179.1"/>
    <property type="match status" value="1"/>
</dbReference>
<keyword evidence="5 8" id="KW-0324">Glycolysis</keyword>
<evidence type="ECO:0000256" key="2">
    <source>
        <dbReference type="ARBA" id="ARBA00006604"/>
    </source>
</evidence>
<dbReference type="GO" id="GO:0006096">
    <property type="term" value="P:glycolytic process"/>
    <property type="evidence" value="ECO:0007669"/>
    <property type="project" value="UniProtKB-UniPathway"/>
</dbReference>
<dbReference type="GO" id="GO:0006094">
    <property type="term" value="P:gluconeogenesis"/>
    <property type="evidence" value="ECO:0007669"/>
    <property type="project" value="UniProtKB-KW"/>
</dbReference>
<comment type="catalytic activity">
    <reaction evidence="7 8">
        <text>alpha-D-glucose 6-phosphate = beta-D-fructose 6-phosphate</text>
        <dbReference type="Rhea" id="RHEA:11816"/>
        <dbReference type="ChEBI" id="CHEBI:57634"/>
        <dbReference type="ChEBI" id="CHEBI:58225"/>
        <dbReference type="EC" id="5.3.1.9"/>
    </reaction>
</comment>
<dbReference type="Proteomes" id="UP000028837">
    <property type="component" value="Unassembled WGS sequence"/>
</dbReference>
<evidence type="ECO:0000256" key="4">
    <source>
        <dbReference type="ARBA" id="ARBA00022432"/>
    </source>
</evidence>
<evidence type="ECO:0000313" key="10">
    <source>
        <dbReference type="EMBL" id="KFG30146.1"/>
    </source>
</evidence>
<dbReference type="UniPathway" id="UPA00109">
    <property type="reaction ID" value="UER00181"/>
</dbReference>
<dbReference type="Gene3D" id="1.10.1390.10">
    <property type="match status" value="1"/>
</dbReference>
<dbReference type="GO" id="GO:0048029">
    <property type="term" value="F:monosaccharide binding"/>
    <property type="evidence" value="ECO:0007669"/>
    <property type="project" value="TreeGrafter"/>
</dbReference>
<dbReference type="SMR" id="A0A086JDC8"/>
<dbReference type="InterPro" id="IPR035476">
    <property type="entry name" value="SIS_PGI_1"/>
</dbReference>
<dbReference type="CDD" id="cd05016">
    <property type="entry name" value="SIS_PGI_2"/>
    <property type="match status" value="1"/>
</dbReference>
<proteinExistence type="inferred from homology"/>
<keyword evidence="9" id="KW-0812">Transmembrane</keyword>
<evidence type="ECO:0000256" key="1">
    <source>
        <dbReference type="ARBA" id="ARBA00004926"/>
    </source>
</evidence>
<evidence type="ECO:0000256" key="6">
    <source>
        <dbReference type="ARBA" id="ARBA00023235"/>
    </source>
</evidence>
<dbReference type="InterPro" id="IPR018189">
    <property type="entry name" value="Phosphoglucose_isomerase_CS"/>
</dbReference>
<name>A0A086JDC8_TOXGO</name>
<dbReference type="PROSITE" id="PS00174">
    <property type="entry name" value="P_GLUCOSE_ISOMERASE_2"/>
    <property type="match status" value="1"/>
</dbReference>
<dbReference type="GO" id="GO:0097367">
    <property type="term" value="F:carbohydrate derivative binding"/>
    <property type="evidence" value="ECO:0007669"/>
    <property type="project" value="InterPro"/>
</dbReference>
<dbReference type="InterPro" id="IPR046348">
    <property type="entry name" value="SIS_dom_sf"/>
</dbReference>
<dbReference type="GO" id="GO:0005829">
    <property type="term" value="C:cytosol"/>
    <property type="evidence" value="ECO:0007669"/>
    <property type="project" value="TreeGrafter"/>
</dbReference>
<dbReference type="PROSITE" id="PS00765">
    <property type="entry name" value="P_GLUCOSE_ISOMERASE_1"/>
    <property type="match status" value="1"/>
</dbReference>
<dbReference type="AlphaFoldDB" id="A0A086JDC8"/>
<dbReference type="PROSITE" id="PS51463">
    <property type="entry name" value="P_GLUCOSE_ISOMERASE_3"/>
    <property type="match status" value="1"/>
</dbReference>
<evidence type="ECO:0000256" key="8">
    <source>
        <dbReference type="RuleBase" id="RU000612"/>
    </source>
</evidence>
<comment type="similarity">
    <text evidence="2 8">Belongs to the GPI family.</text>
</comment>
<dbReference type="OrthoDB" id="5831190at2759"/>